<keyword evidence="5" id="KW-1185">Reference proteome</keyword>
<dbReference type="RefSeq" id="WP_216962776.1">
    <property type="nucleotide sequence ID" value="NZ_JAHOPB010000001.1"/>
</dbReference>
<dbReference type="PANTHER" id="PTHR32309:SF13">
    <property type="entry name" value="FERRIC ENTEROBACTIN TRANSPORT PROTEIN FEPE"/>
    <property type="match status" value="1"/>
</dbReference>
<feature type="transmembrane region" description="Helical" evidence="3">
    <location>
        <begin position="68"/>
        <end position="91"/>
    </location>
</feature>
<accession>A0ABS6IQK3</accession>
<keyword evidence="3" id="KW-0812">Transmembrane</keyword>
<feature type="transmembrane region" description="Helical" evidence="3">
    <location>
        <begin position="404"/>
        <end position="425"/>
    </location>
</feature>
<evidence type="ECO:0000313" key="4">
    <source>
        <dbReference type="EMBL" id="MBU8875478.1"/>
    </source>
</evidence>
<keyword evidence="3" id="KW-0472">Membrane</keyword>
<dbReference type="InterPro" id="IPR050445">
    <property type="entry name" value="Bact_polysacc_biosynth/exp"/>
</dbReference>
<reference evidence="4 5" key="1">
    <citation type="submission" date="2021-06" db="EMBL/GenBank/DDBJ databases">
        <authorList>
            <person name="Lee D.H."/>
        </authorList>
    </citation>
    <scope>NUCLEOTIDE SEQUENCE [LARGE SCALE GENOMIC DNA]</scope>
    <source>
        <strain evidence="4 5">MMS21-HV4-11</strain>
    </source>
</reference>
<protein>
    <recommendedName>
        <fullName evidence="6">Capsular polysaccharide transport system permease protein</fullName>
    </recommendedName>
</protein>
<organism evidence="4 5">
    <name type="scientific">Reyranella humidisoli</name>
    <dbReference type="NCBI Taxonomy" id="2849149"/>
    <lineage>
        <taxon>Bacteria</taxon>
        <taxon>Pseudomonadati</taxon>
        <taxon>Pseudomonadota</taxon>
        <taxon>Alphaproteobacteria</taxon>
        <taxon>Hyphomicrobiales</taxon>
        <taxon>Reyranellaceae</taxon>
        <taxon>Reyranella</taxon>
    </lineage>
</organism>
<feature type="coiled-coil region" evidence="1">
    <location>
        <begin position="240"/>
        <end position="267"/>
    </location>
</feature>
<gene>
    <name evidence="4" type="ORF">KQ910_17010</name>
</gene>
<name>A0ABS6IQK3_9HYPH</name>
<evidence type="ECO:0000313" key="5">
    <source>
        <dbReference type="Proteomes" id="UP000727907"/>
    </source>
</evidence>
<sequence>MSESSPPNRIAFLRPPQPETTDPRFQAPDARLAPQEQPQWSDTPAAPERAEPVFELPTLPERKQGRSYGALISFLLFVALPVALATLYFGFYASSQYVAEFRFAVRDSRTSVSSSDSAGGISSLLGVSTSPNTPENYIVTDYMLSRQAVDDLLAKVDLRAMYSREGTDWWASFDPSLPVERLVTYWQRMVTASYDQVTGIATARVRAFNPEDALTIAKALLENSENVINKTANRPIWDAVKFAENDVRRAEERLKTIRGELTHFRNTEQIIEPNSSVVSTNTALAGSLKTTLLQLQTELATLSKRQLGPNAPAIVALQSRISATKDQLAMVESQVNTDKQGKPLSTVVGKFEQLDMERQFAQNMVLSTMQLLEQARANALAQHIYVNPFVHPSLPESSVFPRRILSIFVVGVICFMLWTIGLLVVRAIREHIA</sequence>
<dbReference type="EMBL" id="JAHOPB010000001">
    <property type="protein sequence ID" value="MBU8875478.1"/>
    <property type="molecule type" value="Genomic_DNA"/>
</dbReference>
<evidence type="ECO:0000256" key="2">
    <source>
        <dbReference type="SAM" id="MobiDB-lite"/>
    </source>
</evidence>
<proteinExistence type="predicted"/>
<keyword evidence="3" id="KW-1133">Transmembrane helix</keyword>
<evidence type="ECO:0000256" key="1">
    <source>
        <dbReference type="SAM" id="Coils"/>
    </source>
</evidence>
<dbReference type="PANTHER" id="PTHR32309">
    <property type="entry name" value="TYROSINE-PROTEIN KINASE"/>
    <property type="match status" value="1"/>
</dbReference>
<feature type="region of interest" description="Disordered" evidence="2">
    <location>
        <begin position="1"/>
        <end position="47"/>
    </location>
</feature>
<dbReference type="Proteomes" id="UP000727907">
    <property type="component" value="Unassembled WGS sequence"/>
</dbReference>
<evidence type="ECO:0008006" key="6">
    <source>
        <dbReference type="Google" id="ProtNLM"/>
    </source>
</evidence>
<keyword evidence="1" id="KW-0175">Coiled coil</keyword>
<evidence type="ECO:0000256" key="3">
    <source>
        <dbReference type="SAM" id="Phobius"/>
    </source>
</evidence>
<comment type="caution">
    <text evidence="4">The sequence shown here is derived from an EMBL/GenBank/DDBJ whole genome shotgun (WGS) entry which is preliminary data.</text>
</comment>